<dbReference type="Pfam" id="PF00126">
    <property type="entry name" value="HTH_1"/>
    <property type="match status" value="1"/>
</dbReference>
<dbReference type="PANTHER" id="PTHR30346">
    <property type="entry name" value="TRANSCRIPTIONAL DUAL REGULATOR HCAR-RELATED"/>
    <property type="match status" value="1"/>
</dbReference>
<evidence type="ECO:0000313" key="6">
    <source>
        <dbReference type="EMBL" id="BBF69694.1"/>
    </source>
</evidence>
<accession>A0ABN5WBQ1</accession>
<evidence type="ECO:0000256" key="2">
    <source>
        <dbReference type="ARBA" id="ARBA00023015"/>
    </source>
</evidence>
<keyword evidence="3" id="KW-0238">DNA-binding</keyword>
<keyword evidence="2" id="KW-0805">Transcription regulation</keyword>
<evidence type="ECO:0000256" key="1">
    <source>
        <dbReference type="ARBA" id="ARBA00009437"/>
    </source>
</evidence>
<dbReference type="Proteomes" id="UP001059971">
    <property type="component" value="Chromosome 1"/>
</dbReference>
<evidence type="ECO:0000259" key="5">
    <source>
        <dbReference type="PROSITE" id="PS50931"/>
    </source>
</evidence>
<dbReference type="Gene3D" id="1.10.10.10">
    <property type="entry name" value="Winged helix-like DNA-binding domain superfamily/Winged helix DNA-binding domain"/>
    <property type="match status" value="1"/>
</dbReference>
<dbReference type="SUPFAM" id="SSF46785">
    <property type="entry name" value="Winged helix' DNA-binding domain"/>
    <property type="match status" value="1"/>
</dbReference>
<dbReference type="InterPro" id="IPR036390">
    <property type="entry name" value="WH_DNA-bd_sf"/>
</dbReference>
<dbReference type="PANTHER" id="PTHR30346:SF0">
    <property type="entry name" value="HCA OPERON TRANSCRIPTIONAL ACTIVATOR HCAR"/>
    <property type="match status" value="1"/>
</dbReference>
<gene>
    <name evidence="6" type="ORF">SBA_ch1_18940</name>
</gene>
<sequence>MELRQLRYFVTLADTRNFHRAADRLNMSQPPLTVAIRKLEEELGTTLFDRGSRGVTLTAAGRAALDIARLTLAQADRFREVVREGAMGERGQLRVGFVGSATFELLPHIIPEYRRLYPLVELVLEEAASTDIARRLSAGELDVGLVRLPLMEIAQVDAQSVDKDEMHAALPQSHMLANTGSVALSRLADEPFILQSRISVLHSITIKACHEAGFVPRVAQEAAQLSAVLALVRSGLGVALVPSRAASAVPKDVRLVRLARCVPIETGVALPRNRASPLAHNFAAIAADSYWISK</sequence>
<organism evidence="6 7">
    <name type="scientific">Sphingomonas bisphenolicum</name>
    <dbReference type="NCBI Taxonomy" id="296544"/>
    <lineage>
        <taxon>Bacteria</taxon>
        <taxon>Pseudomonadati</taxon>
        <taxon>Pseudomonadota</taxon>
        <taxon>Alphaproteobacteria</taxon>
        <taxon>Sphingomonadales</taxon>
        <taxon>Sphingomonadaceae</taxon>
        <taxon>Sphingomonas</taxon>
    </lineage>
</organism>
<dbReference type="RefSeq" id="WP_261934230.1">
    <property type="nucleotide sequence ID" value="NZ_AP018817.1"/>
</dbReference>
<dbReference type="PROSITE" id="PS50931">
    <property type="entry name" value="HTH_LYSR"/>
    <property type="match status" value="1"/>
</dbReference>
<keyword evidence="7" id="KW-1185">Reference proteome</keyword>
<keyword evidence="4" id="KW-0804">Transcription</keyword>
<dbReference type="InterPro" id="IPR005119">
    <property type="entry name" value="LysR_subst-bd"/>
</dbReference>
<protein>
    <submittedName>
        <fullName evidence="6">LysR family transcriptional regulator</fullName>
    </submittedName>
</protein>
<feature type="domain" description="HTH lysR-type" evidence="5">
    <location>
        <begin position="1"/>
        <end position="58"/>
    </location>
</feature>
<evidence type="ECO:0000256" key="4">
    <source>
        <dbReference type="ARBA" id="ARBA00023163"/>
    </source>
</evidence>
<dbReference type="PRINTS" id="PR00039">
    <property type="entry name" value="HTHLYSR"/>
</dbReference>
<comment type="similarity">
    <text evidence="1">Belongs to the LysR transcriptional regulatory family.</text>
</comment>
<reference evidence="6" key="1">
    <citation type="submission" date="2018-07" db="EMBL/GenBank/DDBJ databases">
        <title>Complete genome sequence of Sphingomonas bisphenolicum strain AO1, a bisphenol A degradative bacterium isolated from Japanese farm field.</title>
        <authorList>
            <person name="Murakami M."/>
            <person name="Koh M."/>
            <person name="Koba S."/>
            <person name="Matsumura Y."/>
        </authorList>
    </citation>
    <scope>NUCLEOTIDE SEQUENCE</scope>
    <source>
        <strain evidence="6">AO1</strain>
    </source>
</reference>
<dbReference type="EMBL" id="AP018817">
    <property type="protein sequence ID" value="BBF69694.1"/>
    <property type="molecule type" value="Genomic_DNA"/>
</dbReference>
<evidence type="ECO:0000313" key="7">
    <source>
        <dbReference type="Proteomes" id="UP001059971"/>
    </source>
</evidence>
<dbReference type="InterPro" id="IPR036388">
    <property type="entry name" value="WH-like_DNA-bd_sf"/>
</dbReference>
<evidence type="ECO:0000256" key="3">
    <source>
        <dbReference type="ARBA" id="ARBA00023125"/>
    </source>
</evidence>
<dbReference type="CDD" id="cd08414">
    <property type="entry name" value="PBP2_LTTR_aromatics_like"/>
    <property type="match status" value="1"/>
</dbReference>
<name>A0ABN5WBQ1_9SPHN</name>
<dbReference type="InterPro" id="IPR000847">
    <property type="entry name" value="LysR_HTH_N"/>
</dbReference>
<dbReference type="Pfam" id="PF03466">
    <property type="entry name" value="LysR_substrate"/>
    <property type="match status" value="1"/>
</dbReference>
<dbReference type="SUPFAM" id="SSF53850">
    <property type="entry name" value="Periplasmic binding protein-like II"/>
    <property type="match status" value="1"/>
</dbReference>
<proteinExistence type="inferred from homology"/>
<dbReference type="Gene3D" id="3.40.190.10">
    <property type="entry name" value="Periplasmic binding protein-like II"/>
    <property type="match status" value="2"/>
</dbReference>